<organism evidence="1 2">
    <name type="scientific">Bacteroides stercoris</name>
    <dbReference type="NCBI Taxonomy" id="46506"/>
    <lineage>
        <taxon>Bacteria</taxon>
        <taxon>Pseudomonadati</taxon>
        <taxon>Bacteroidota</taxon>
        <taxon>Bacteroidia</taxon>
        <taxon>Bacteroidales</taxon>
        <taxon>Bacteroidaceae</taxon>
        <taxon>Bacteroides</taxon>
    </lineage>
</organism>
<reference evidence="1 2" key="1">
    <citation type="submission" date="2018-08" db="EMBL/GenBank/DDBJ databases">
        <title>A genome reference for cultivated species of the human gut microbiota.</title>
        <authorList>
            <person name="Zou Y."/>
            <person name="Xue W."/>
            <person name="Luo G."/>
        </authorList>
    </citation>
    <scope>NUCLEOTIDE SEQUENCE [LARGE SCALE GENOMIC DNA]</scope>
    <source>
        <strain evidence="1 2">TF03-6</strain>
    </source>
</reference>
<gene>
    <name evidence="1" type="ORF">DXC34_09505</name>
</gene>
<proteinExistence type="predicted"/>
<dbReference type="Proteomes" id="UP000261223">
    <property type="component" value="Unassembled WGS sequence"/>
</dbReference>
<dbReference type="EMBL" id="QSSV01000010">
    <property type="protein sequence ID" value="RGM13245.1"/>
    <property type="molecule type" value="Genomic_DNA"/>
</dbReference>
<evidence type="ECO:0000313" key="1">
    <source>
        <dbReference type="EMBL" id="RGM13245.1"/>
    </source>
</evidence>
<name>A0A3E4UP52_BACSE</name>
<sequence>MMIDNYGIGGNEKKNDVSEGIADIPQNRTILAAQLTKDESVSPEIIEGLTKIEDVFEHFKPEIDIEFSDAEGRPVEENFQFHNVGDFSVNKITEQSKFLSGLNTEKEFSDRQEKALRNNKVLQRILDNPETRKAYINLLDMTLQELKNNEKSNAENKE</sequence>
<evidence type="ECO:0000313" key="2">
    <source>
        <dbReference type="Proteomes" id="UP000261223"/>
    </source>
</evidence>
<comment type="caution">
    <text evidence="1">The sequence shown here is derived from an EMBL/GenBank/DDBJ whole genome shotgun (WGS) entry which is preliminary data.</text>
</comment>
<evidence type="ECO:0008006" key="3">
    <source>
        <dbReference type="Google" id="ProtNLM"/>
    </source>
</evidence>
<dbReference type="AlphaFoldDB" id="A0A3E4UP52"/>
<dbReference type="RefSeq" id="WP_117741809.1">
    <property type="nucleotide sequence ID" value="NZ_QSSV01000010.1"/>
</dbReference>
<protein>
    <recommendedName>
        <fullName evidence="3">Type VI secretion system contractile sheath small subunit</fullName>
    </recommendedName>
</protein>
<accession>A0A3E4UP52</accession>